<name>A0A7X1F851_9SPHN</name>
<dbReference type="EMBL" id="JACLAU010000015">
    <property type="protein sequence ID" value="MBC2652142.1"/>
    <property type="molecule type" value="Genomic_DNA"/>
</dbReference>
<organism evidence="1 2">
    <name type="scientific">Novosphingobium aerophilum</name>
    <dbReference type="NCBI Taxonomy" id="2839843"/>
    <lineage>
        <taxon>Bacteria</taxon>
        <taxon>Pseudomonadati</taxon>
        <taxon>Pseudomonadota</taxon>
        <taxon>Alphaproteobacteria</taxon>
        <taxon>Sphingomonadales</taxon>
        <taxon>Sphingomonadaceae</taxon>
        <taxon>Novosphingobium</taxon>
    </lineage>
</organism>
<proteinExistence type="predicted"/>
<gene>
    <name evidence="1" type="ORF">H7F49_10535</name>
</gene>
<keyword evidence="2" id="KW-1185">Reference proteome</keyword>
<evidence type="ECO:0000313" key="1">
    <source>
        <dbReference type="EMBL" id="MBC2652142.1"/>
    </source>
</evidence>
<comment type="caution">
    <text evidence="1">The sequence shown here is derived from an EMBL/GenBank/DDBJ whole genome shotgun (WGS) entry which is preliminary data.</text>
</comment>
<reference evidence="1 2" key="1">
    <citation type="submission" date="2020-08" db="EMBL/GenBank/DDBJ databases">
        <title>The genome sequence of Novosphingobium flavum 4Y4.</title>
        <authorList>
            <person name="Liu Y."/>
        </authorList>
    </citation>
    <scope>NUCLEOTIDE SEQUENCE [LARGE SCALE GENOMIC DNA]</scope>
    <source>
        <strain evidence="1 2">4Y4</strain>
    </source>
</reference>
<protein>
    <submittedName>
        <fullName evidence="1">Uncharacterized protein</fullName>
    </submittedName>
</protein>
<sequence length="83" mass="8788">MKAAAGILAELAAQVEALGAQLCTNPEVVAHHITELQAIDLIAQKQLHLADLLLADCPHAAVEAMRIEEVKRRIGSAFPAKVA</sequence>
<dbReference type="Proteomes" id="UP000520156">
    <property type="component" value="Unassembled WGS sequence"/>
</dbReference>
<dbReference type="AlphaFoldDB" id="A0A7X1F851"/>
<accession>A0A7X1F851</accession>
<evidence type="ECO:0000313" key="2">
    <source>
        <dbReference type="Proteomes" id="UP000520156"/>
    </source>
</evidence>